<evidence type="ECO:0000313" key="8">
    <source>
        <dbReference type="EMBL" id="MBC2778575.1"/>
    </source>
</evidence>
<keyword evidence="5 7" id="KW-0472">Membrane</keyword>
<evidence type="ECO:0000256" key="6">
    <source>
        <dbReference type="SAM" id="MobiDB-lite"/>
    </source>
</evidence>
<dbReference type="PANTHER" id="PTHR21716">
    <property type="entry name" value="TRANSMEMBRANE PROTEIN"/>
    <property type="match status" value="1"/>
</dbReference>
<protein>
    <submittedName>
        <fullName evidence="8">AI-2E family transporter</fullName>
    </submittedName>
</protein>
<keyword evidence="9" id="KW-1185">Reference proteome</keyword>
<feature type="transmembrane region" description="Helical" evidence="7">
    <location>
        <begin position="12"/>
        <end position="30"/>
    </location>
</feature>
<evidence type="ECO:0000256" key="1">
    <source>
        <dbReference type="ARBA" id="ARBA00004141"/>
    </source>
</evidence>
<sequence>MNDYGSPSGFVRRCFAVLAIVAFAAAVLALSELLMMIFAAVVIAVIVRAIARIFLRFGIPEGFAVTLAVFSLLSILTGLTWTFGGLVASQFAALLARIPEAIDATQQTFDGWGIDYDVRQAAADISEQMQGMTSQAGSFALSAGGVVTNILLILAGAIFFAAQPELYRQGLMRLVPKDREEVAETAFADSGRALGLWLQAQILSSIVVVILTYIGLVLVGVPSAAALAIIAGLLDFIPFIGPVIAGIPAVLIAFSVSPSTALWTVGVYVVIQQLQGNILQPLIQKRSVDLSPAVLLFAVVAAGSLFGLIGVILSAPLTVVGFVLIQRLYIEQVLGKEAKTPGPGGLGDEAPAKAASEEA</sequence>
<dbReference type="GO" id="GO:0055085">
    <property type="term" value="P:transmembrane transport"/>
    <property type="evidence" value="ECO:0007669"/>
    <property type="project" value="TreeGrafter"/>
</dbReference>
<dbReference type="EMBL" id="JACJVJ010000002">
    <property type="protein sequence ID" value="MBC2778575.1"/>
    <property type="molecule type" value="Genomic_DNA"/>
</dbReference>
<organism evidence="8 9">
    <name type="scientific">Parasphingopyxis marina</name>
    <dbReference type="NCBI Taxonomy" id="2761622"/>
    <lineage>
        <taxon>Bacteria</taxon>
        <taxon>Pseudomonadati</taxon>
        <taxon>Pseudomonadota</taxon>
        <taxon>Alphaproteobacteria</taxon>
        <taxon>Sphingomonadales</taxon>
        <taxon>Sphingomonadaceae</taxon>
        <taxon>Parasphingopyxis</taxon>
    </lineage>
</organism>
<feature type="transmembrane region" description="Helical" evidence="7">
    <location>
        <begin position="202"/>
        <end position="230"/>
    </location>
</feature>
<feature type="transmembrane region" description="Helical" evidence="7">
    <location>
        <begin position="139"/>
        <end position="162"/>
    </location>
</feature>
<evidence type="ECO:0000256" key="4">
    <source>
        <dbReference type="ARBA" id="ARBA00022989"/>
    </source>
</evidence>
<reference evidence="8 9" key="1">
    <citation type="submission" date="2020-08" db="EMBL/GenBank/DDBJ databases">
        <title>Draft genome sequence of Parasphingopyxis sp. GrpM-11.</title>
        <authorList>
            <person name="Oh J."/>
            <person name="Roh D.-H."/>
        </authorList>
    </citation>
    <scope>NUCLEOTIDE SEQUENCE [LARGE SCALE GENOMIC DNA]</scope>
    <source>
        <strain evidence="8 9">GrpM-11</strain>
    </source>
</reference>
<feature type="transmembrane region" description="Helical" evidence="7">
    <location>
        <begin position="295"/>
        <end position="325"/>
    </location>
</feature>
<evidence type="ECO:0000256" key="3">
    <source>
        <dbReference type="ARBA" id="ARBA00022692"/>
    </source>
</evidence>
<dbReference type="GO" id="GO:0016020">
    <property type="term" value="C:membrane"/>
    <property type="evidence" value="ECO:0007669"/>
    <property type="project" value="UniProtKB-SubCell"/>
</dbReference>
<evidence type="ECO:0000256" key="2">
    <source>
        <dbReference type="ARBA" id="ARBA00009773"/>
    </source>
</evidence>
<feature type="transmembrane region" description="Helical" evidence="7">
    <location>
        <begin position="261"/>
        <end position="283"/>
    </location>
</feature>
<proteinExistence type="inferred from homology"/>
<comment type="similarity">
    <text evidence="2">Belongs to the autoinducer-2 exporter (AI-2E) (TC 2.A.86) family.</text>
</comment>
<evidence type="ECO:0000313" key="9">
    <source>
        <dbReference type="Proteomes" id="UP000564378"/>
    </source>
</evidence>
<dbReference type="Proteomes" id="UP000564378">
    <property type="component" value="Unassembled WGS sequence"/>
</dbReference>
<dbReference type="RefSeq" id="WP_185801821.1">
    <property type="nucleotide sequence ID" value="NZ_JACJVJ010000002.1"/>
</dbReference>
<keyword evidence="4 7" id="KW-1133">Transmembrane helix</keyword>
<keyword evidence="3 7" id="KW-0812">Transmembrane</keyword>
<dbReference type="Pfam" id="PF01594">
    <property type="entry name" value="AI-2E_transport"/>
    <property type="match status" value="1"/>
</dbReference>
<dbReference type="AlphaFoldDB" id="A0A842I0C2"/>
<comment type="caution">
    <text evidence="8">The sequence shown here is derived from an EMBL/GenBank/DDBJ whole genome shotgun (WGS) entry which is preliminary data.</text>
</comment>
<dbReference type="PANTHER" id="PTHR21716:SF62">
    <property type="entry name" value="TRANSPORT PROTEIN YDBI-RELATED"/>
    <property type="match status" value="1"/>
</dbReference>
<name>A0A842I0C2_9SPHN</name>
<comment type="subcellular location">
    <subcellularLocation>
        <location evidence="1">Membrane</location>
        <topology evidence="1">Multi-pass membrane protein</topology>
    </subcellularLocation>
</comment>
<dbReference type="InterPro" id="IPR002549">
    <property type="entry name" value="AI-2E-like"/>
</dbReference>
<gene>
    <name evidence="8" type="ORF">H6P80_13205</name>
</gene>
<evidence type="ECO:0000256" key="5">
    <source>
        <dbReference type="ARBA" id="ARBA00023136"/>
    </source>
</evidence>
<evidence type="ECO:0000256" key="7">
    <source>
        <dbReference type="SAM" id="Phobius"/>
    </source>
</evidence>
<feature type="region of interest" description="Disordered" evidence="6">
    <location>
        <begin position="339"/>
        <end position="359"/>
    </location>
</feature>
<accession>A0A842I0C2</accession>
<feature type="transmembrane region" description="Helical" evidence="7">
    <location>
        <begin position="62"/>
        <end position="84"/>
    </location>
</feature>